<sequence length="1286" mass="149785">MILRKQRTNLCRTGTIKTKYQASQADEDLSNNMSNSNLNQTNEGGLTSNQLNSQNPLNNQPSDQVQDEELKKKIALYYHTLFQGCLGQWFVLLQQNNYSKLTKKQYMELNMRIQKSLILDFDYQSAQESAVEDWKIDIERETFDKRNGKDLKGQLSQINEEDENAGVKQDEPYVIDFERLSEFFFDLCLSWCQYLDIETFLFFLNGIFLNITKGSHVNVSTFKDLEEIEVLSIEFFNTLLSYRSKCEQIVENGEAYKDWYARNFGRQGEIVRSVEKTLHEAFKEKSENRILDLWIDLPTQSQNQYINQHFDKLDKDLKQIHKASKATELLTQSMNMMDQIKRINLNDKTRKDFNLKNYGDQNTTLRSHQTENNNSNQIMLVNPEKLKRGPLKISNTKEMRQNEIEKHLVGQLGDRFKHAKLLEISENSYLIAADVRLPIFGRTFQPIERTKTSISKRGYLLKLHPEYINKAKRRMMDATSTQNHHLIVNQDLPIHPNHQHNIATQPVDNNNQALKNVVYEKIKIKQSPRNTNNNFQNRKDSLGKETLDSESDAQGAMQVPSSFDTAPYNHHQQMLQQRALMNQYSEENKSNINVKVPDLIHQTQISSMILNDNKQINQTSHVDDSSLLISQNNFMPAHLMQSNQQQNQSYSYPPKSPTNNNLDERAINQVYDRYLQLLQEDKPAQIGNILKEETFARQFSGAQFDEQQIEQAVLERLQAEEESAEIQEMIAKFYNKFDELHEQSVSLALAKSPNKQQVKNEIKYKIPERWTKKFHRHDIIPINNFGSSAVNEERGRVNKANMIAHKQKVQDQQNQIREAIILQQQQMPLSNSMLKESLSSRATPKSDFKRKRMSVNQELQPNYQHQSEMSQQNLPLRQNLNQDADNGIANPSQQQEFAPADTTKIEANLRDDMADSTDVSKAGDLTRMDSEIKSSGLCKPQRYDWSEVAHLFENGVVPEELLQIADPIEYNYILVRLKKDFNEKNKSEYIKYMNLQLPYHSRRDEIGGVITTEEWNVFVNRLENIIDRVKKRRRRIIRRRKKKGNKKLPRKTLFKPVQRPNLANDPLWREVFLDPSSDEGDSDDDDVYGSGKKNEDMDIYQLGLRSVGSQKSATNSMSMFQKNAAQMLGLAGNQSTRGIATSTHKNKTQHKTIHNIQLTQEELSLPPIIRPLLYEDLKNQGRQKSSTAKLRTAQMNLKETVERFPQSKNMLNMRFKDYYYDPFDKEPHKASRMIGPETSMQFILFIYNFYRIQKMDHNYTSKIRRSIKNTTSQHAGNTTILNKTNF</sequence>
<proteinExistence type="predicted"/>
<feature type="region of interest" description="Disordered" evidence="2">
    <location>
        <begin position="22"/>
        <end position="65"/>
    </location>
</feature>
<feature type="compositionally biased region" description="Low complexity" evidence="2">
    <location>
        <begin position="30"/>
        <end position="39"/>
    </location>
</feature>
<gene>
    <name evidence="3" type="primary">Contig16857.g17960</name>
    <name evidence="3" type="ORF">STYLEM_5734</name>
</gene>
<organism evidence="3 4">
    <name type="scientific">Stylonychia lemnae</name>
    <name type="common">Ciliate</name>
    <dbReference type="NCBI Taxonomy" id="5949"/>
    <lineage>
        <taxon>Eukaryota</taxon>
        <taxon>Sar</taxon>
        <taxon>Alveolata</taxon>
        <taxon>Ciliophora</taxon>
        <taxon>Intramacronucleata</taxon>
        <taxon>Spirotrichea</taxon>
        <taxon>Stichotrichia</taxon>
        <taxon>Sporadotrichida</taxon>
        <taxon>Oxytrichidae</taxon>
        <taxon>Stylonychinae</taxon>
        <taxon>Stylonychia</taxon>
    </lineage>
</organism>
<feature type="region of interest" description="Disordered" evidence="2">
    <location>
        <begin position="528"/>
        <end position="566"/>
    </location>
</feature>
<dbReference type="OrthoDB" id="301072at2759"/>
<evidence type="ECO:0000256" key="2">
    <source>
        <dbReference type="SAM" id="MobiDB-lite"/>
    </source>
</evidence>
<evidence type="ECO:0000256" key="1">
    <source>
        <dbReference type="SAM" id="Coils"/>
    </source>
</evidence>
<feature type="compositionally biased region" description="Acidic residues" evidence="2">
    <location>
        <begin position="1076"/>
        <end position="1087"/>
    </location>
</feature>
<evidence type="ECO:0000313" key="3">
    <source>
        <dbReference type="EMBL" id="CDW76771.1"/>
    </source>
</evidence>
<protein>
    <submittedName>
        <fullName evidence="3">Uncharacterized protein</fullName>
    </submittedName>
</protein>
<feature type="compositionally biased region" description="Polar residues" evidence="2">
    <location>
        <begin position="833"/>
        <end position="843"/>
    </location>
</feature>
<dbReference type="Proteomes" id="UP000039865">
    <property type="component" value="Unassembled WGS sequence"/>
</dbReference>
<dbReference type="InParanoid" id="A0A078A7K9"/>
<feature type="coiled-coil region" evidence="1">
    <location>
        <begin position="702"/>
        <end position="729"/>
    </location>
</feature>
<dbReference type="EMBL" id="CCKQ01005523">
    <property type="protein sequence ID" value="CDW76771.1"/>
    <property type="molecule type" value="Genomic_DNA"/>
</dbReference>
<feature type="compositionally biased region" description="Low complexity" evidence="2">
    <location>
        <begin position="48"/>
        <end position="62"/>
    </location>
</feature>
<feature type="region of interest" description="Disordered" evidence="2">
    <location>
        <begin position="1073"/>
        <end position="1093"/>
    </location>
</feature>
<evidence type="ECO:0000313" key="4">
    <source>
        <dbReference type="Proteomes" id="UP000039865"/>
    </source>
</evidence>
<keyword evidence="4" id="KW-1185">Reference proteome</keyword>
<accession>A0A078A7K9</accession>
<keyword evidence="1" id="KW-0175">Coiled coil</keyword>
<feature type="region of interest" description="Disordered" evidence="2">
    <location>
        <begin position="833"/>
        <end position="854"/>
    </location>
</feature>
<feature type="compositionally biased region" description="Basic and acidic residues" evidence="2">
    <location>
        <begin position="537"/>
        <end position="547"/>
    </location>
</feature>
<reference evidence="3 4" key="1">
    <citation type="submission" date="2014-06" db="EMBL/GenBank/DDBJ databases">
        <authorList>
            <person name="Swart Estienne"/>
        </authorList>
    </citation>
    <scope>NUCLEOTIDE SEQUENCE [LARGE SCALE GENOMIC DNA]</scope>
    <source>
        <strain evidence="3 4">130c</strain>
    </source>
</reference>
<name>A0A078A7K9_STYLE</name>